<dbReference type="KEGG" id="echi:FKX85_10760"/>
<protein>
    <recommendedName>
        <fullName evidence="3">beta-N-acetylhexosaminidase</fullName>
        <ecNumber evidence="3">3.2.1.52</ecNumber>
    </recommendedName>
</protein>
<dbReference type="OrthoDB" id="9763537at2"/>
<dbReference type="EC" id="3.2.1.52" evidence="3"/>
<evidence type="ECO:0000256" key="2">
    <source>
        <dbReference type="ARBA" id="ARBA00006285"/>
    </source>
</evidence>
<evidence type="ECO:0000259" key="7">
    <source>
        <dbReference type="Pfam" id="PF00728"/>
    </source>
</evidence>
<dbReference type="RefSeq" id="WP_141614735.1">
    <property type="nucleotide sequence ID" value="NZ_CP041253.1"/>
</dbReference>
<evidence type="ECO:0000256" key="4">
    <source>
        <dbReference type="ARBA" id="ARBA00022801"/>
    </source>
</evidence>
<dbReference type="SUPFAM" id="SSF55545">
    <property type="entry name" value="beta-N-acetylhexosaminidase-like domain"/>
    <property type="match status" value="1"/>
</dbReference>
<feature type="active site" description="Proton donor" evidence="6">
    <location>
        <position position="328"/>
    </location>
</feature>
<dbReference type="GO" id="GO:0004563">
    <property type="term" value="F:beta-N-acetylhexosaminidase activity"/>
    <property type="evidence" value="ECO:0007669"/>
    <property type="project" value="UniProtKB-EC"/>
</dbReference>
<dbReference type="GO" id="GO:0030203">
    <property type="term" value="P:glycosaminoglycan metabolic process"/>
    <property type="evidence" value="ECO:0007669"/>
    <property type="project" value="TreeGrafter"/>
</dbReference>
<dbReference type="AlphaFoldDB" id="A0A514CI36"/>
<comment type="similarity">
    <text evidence="2">Belongs to the glycosyl hydrolase 20 family.</text>
</comment>
<dbReference type="EMBL" id="CP041253">
    <property type="protein sequence ID" value="QDH79491.1"/>
    <property type="molecule type" value="Genomic_DNA"/>
</dbReference>
<dbReference type="InterPro" id="IPR017853">
    <property type="entry name" value="GH"/>
</dbReference>
<feature type="domain" description="Beta-hexosaminidase bacterial type N-terminal" evidence="8">
    <location>
        <begin position="32"/>
        <end position="161"/>
    </location>
</feature>
<name>A0A514CI36_9BACT</name>
<dbReference type="GO" id="GO:0005975">
    <property type="term" value="P:carbohydrate metabolic process"/>
    <property type="evidence" value="ECO:0007669"/>
    <property type="project" value="InterPro"/>
</dbReference>
<evidence type="ECO:0000313" key="9">
    <source>
        <dbReference type="EMBL" id="QDH79491.1"/>
    </source>
</evidence>
<dbReference type="Pfam" id="PF00728">
    <property type="entry name" value="Glyco_hydro_20"/>
    <property type="match status" value="2"/>
</dbReference>
<dbReference type="InterPro" id="IPR015883">
    <property type="entry name" value="Glyco_hydro_20_cat"/>
</dbReference>
<dbReference type="SUPFAM" id="SSF51445">
    <property type="entry name" value="(Trans)glycosidases"/>
    <property type="match status" value="1"/>
</dbReference>
<dbReference type="PANTHER" id="PTHR22600:SF57">
    <property type="entry name" value="BETA-N-ACETYLHEXOSAMINIDASE"/>
    <property type="match status" value="1"/>
</dbReference>
<evidence type="ECO:0000259" key="8">
    <source>
        <dbReference type="Pfam" id="PF02838"/>
    </source>
</evidence>
<dbReference type="Pfam" id="PF02838">
    <property type="entry name" value="Glyco_hydro_20b"/>
    <property type="match status" value="1"/>
</dbReference>
<keyword evidence="10" id="KW-1185">Reference proteome</keyword>
<comment type="catalytic activity">
    <reaction evidence="1">
        <text>Hydrolysis of terminal non-reducing N-acetyl-D-hexosamine residues in N-acetyl-beta-D-hexosaminides.</text>
        <dbReference type="EC" id="3.2.1.52"/>
    </reaction>
</comment>
<keyword evidence="5" id="KW-0326">Glycosidase</keyword>
<dbReference type="InterPro" id="IPR029018">
    <property type="entry name" value="Hex-like_dom2"/>
</dbReference>
<dbReference type="PROSITE" id="PS51257">
    <property type="entry name" value="PROKAR_LIPOPROTEIN"/>
    <property type="match status" value="1"/>
</dbReference>
<dbReference type="PRINTS" id="PR00738">
    <property type="entry name" value="GLHYDRLASE20"/>
</dbReference>
<reference evidence="9 10" key="1">
    <citation type="submission" date="2019-06" db="EMBL/GenBank/DDBJ databases">
        <title>Echinicola alkalisoli sp. nov. isolated from saline soil.</title>
        <authorList>
            <person name="Sun J.-Q."/>
            <person name="Xu L."/>
        </authorList>
    </citation>
    <scope>NUCLEOTIDE SEQUENCE [LARGE SCALE GENOMIC DNA]</scope>
    <source>
        <strain evidence="9 10">LN3S3</strain>
    </source>
</reference>
<dbReference type="InterPro" id="IPR025705">
    <property type="entry name" value="Beta_hexosaminidase_sua/sub"/>
</dbReference>
<sequence>MTVHKIGGISVVLLVVTLFFSCGQDPKMSSAALIPLPDKVSEAEGAFEIDKSTKIHVQKDAGDMHSVADFLAGFINNSTGFNVQVVEKLPETGNYISLSQAGGGEAYKLDINRDRIEIEAGSAAGAFWAVQTLRQLLPVEIEKQGTYEGVSWKVPAGTIKDDPEYAYRGSMLDVARHFFDVNDVKRYIDLMAMYKFNHLHLHLADDQGWRIEIKSWPKLTEIGGSTEVGGGEGGFYSQEEYREIVRYAQERFITIVPEIDMPGHTNAALASYPELNCTDEVPELYTGIEVGFSTLCTDKEVTYQFIDDVVRELVEMTPGPYIHIGGDESHVTALEDYIPFIEQVQDIVNSYDKQAIGWDEIAHAALRPSTTAQYWAKAENAKMAVEQGSKVLISPASKAYLDMQYDSTTRLGLHWAAYIELDSAYMWEPTELVEGIDKADILGVEAPLWTETIETMDDIEYMVFPRLIGIAEVAWTSPEKRDWEGYKSRLRKHTARLEALEVNYYQSPLLEEKEAAE</sequence>
<dbReference type="PANTHER" id="PTHR22600">
    <property type="entry name" value="BETA-HEXOSAMINIDASE"/>
    <property type="match status" value="1"/>
</dbReference>
<evidence type="ECO:0000256" key="3">
    <source>
        <dbReference type="ARBA" id="ARBA00012663"/>
    </source>
</evidence>
<evidence type="ECO:0000256" key="5">
    <source>
        <dbReference type="ARBA" id="ARBA00023295"/>
    </source>
</evidence>
<proteinExistence type="inferred from homology"/>
<accession>A0A514CI36</accession>
<dbReference type="Gene3D" id="3.20.20.80">
    <property type="entry name" value="Glycosidases"/>
    <property type="match status" value="1"/>
</dbReference>
<evidence type="ECO:0000256" key="6">
    <source>
        <dbReference type="PIRSR" id="PIRSR625705-1"/>
    </source>
</evidence>
<evidence type="ECO:0000256" key="1">
    <source>
        <dbReference type="ARBA" id="ARBA00001231"/>
    </source>
</evidence>
<evidence type="ECO:0000313" key="10">
    <source>
        <dbReference type="Proteomes" id="UP000316614"/>
    </source>
</evidence>
<dbReference type="InterPro" id="IPR015882">
    <property type="entry name" value="HEX_bac_N"/>
</dbReference>
<dbReference type="GO" id="GO:0016020">
    <property type="term" value="C:membrane"/>
    <property type="evidence" value="ECO:0007669"/>
    <property type="project" value="TreeGrafter"/>
</dbReference>
<gene>
    <name evidence="9" type="ORF">FKX85_10760</name>
</gene>
<dbReference type="CDD" id="cd06568">
    <property type="entry name" value="GH20_SpHex_like"/>
    <property type="match status" value="1"/>
</dbReference>
<dbReference type="Gene3D" id="3.30.379.10">
    <property type="entry name" value="Chitobiase/beta-hexosaminidase domain 2-like"/>
    <property type="match status" value="1"/>
</dbReference>
<keyword evidence="4 9" id="KW-0378">Hydrolase</keyword>
<organism evidence="9 10">
    <name type="scientific">Echinicola soli</name>
    <dbReference type="NCBI Taxonomy" id="2591634"/>
    <lineage>
        <taxon>Bacteria</taxon>
        <taxon>Pseudomonadati</taxon>
        <taxon>Bacteroidota</taxon>
        <taxon>Cytophagia</taxon>
        <taxon>Cytophagales</taxon>
        <taxon>Cyclobacteriaceae</taxon>
        <taxon>Echinicola</taxon>
    </lineage>
</organism>
<feature type="domain" description="Glycoside hydrolase family 20 catalytic" evidence="7">
    <location>
        <begin position="333"/>
        <end position="477"/>
    </location>
</feature>
<dbReference type="Proteomes" id="UP000316614">
    <property type="component" value="Chromosome"/>
</dbReference>
<feature type="domain" description="Glycoside hydrolase family 20 catalytic" evidence="7">
    <location>
        <begin position="165"/>
        <end position="331"/>
    </location>
</feature>